<dbReference type="PANTHER" id="PTHR45786">
    <property type="entry name" value="DNA BINDING PROTEIN-LIKE"/>
    <property type="match status" value="1"/>
</dbReference>
<dbReference type="PANTHER" id="PTHR45786:SF74">
    <property type="entry name" value="ATP-DEPENDENT DNA HELICASE"/>
    <property type="match status" value="1"/>
</dbReference>
<accession>A0AAV0W9F2</accession>
<sequence>MPRERRANIGRRTRHANQQQVYSRNLREERQNIIRENDRLRHRVSTRRSLASYNRLAFQYDPTANYSDDENFDIGRMTTICRYCNALKFKRETVGLCCASGKVKLDPLLTPPHPLKTLFDGSDPDSSHFLQHILEYNNCFRMTSFGANIIREGGFMPTCKIQGQIYHLHGSMVPTTPDEPHQFLQIYFISSMVDQLNVRCNIQGAQQLKRRIIEQLQAFFHANNAVVNMFKTALERMPSDTHKFVIRADCTPTGEHVRRFNAPTVNDVAAIIVGDPTKSRDIVVQRRSNIMHRVNETHRLYDALQYPIIYWQGQDGYDITLKMVDPITGVSTNNKNLSAMNYYAYRMMIRTHEENVILKCGRLFQQFAVDMYVKVETERLAFIRFNQPKLRSEDYIHLRDAIHSDGDVQNIGRLTVLPSTYIGSPRHMHEYAQDAMTYVRNYGTPDLFITVTCNPKWTEIERELEPGQKPQDRHDIIARVFQQKLKVMMDVLTKYRVFGDTRCYMYSVEWQKRGLPHAHILIWLLNKLHSNEVDDIISAEIPDPVTDPRLHDIVTTQMVHGPCGALNPLSPCMADGKCTKRYPRPNSPCMKEDVCSKRYSGTLIKETQRGEDGYPKYRRRSTNDEGFKVSIKSIDLDNSSIKSIKYICKYVTKGSDQAKTDKTDEIKIYESGRYISSSEAAWKILGFHIHDRTLVYPQVASYYVWINKKFVRSKYGQNVVGWSGVKKDTDLGRVYTIHPKNVECYHLRLLLHHVKGPTSYSFLKTVNNNTAYLTFQATCRALGLLEDDNQFNLALEEAVVCRSPNIVREIFGVILIFCNPSDASKLWNKYKADFSDDIRRQYYRQHMENNITDDELYNK</sequence>
<name>A0AAV0W9F2_9HEMI</name>
<evidence type="ECO:0000313" key="3">
    <source>
        <dbReference type="EMBL" id="CAI6352303.1"/>
    </source>
</evidence>
<evidence type="ECO:0000313" key="4">
    <source>
        <dbReference type="Proteomes" id="UP001160148"/>
    </source>
</evidence>
<reference evidence="3 4" key="1">
    <citation type="submission" date="2023-01" db="EMBL/GenBank/DDBJ databases">
        <authorList>
            <person name="Whitehead M."/>
        </authorList>
    </citation>
    <scope>NUCLEOTIDE SEQUENCE [LARGE SCALE GENOMIC DNA]</scope>
</reference>
<organism evidence="3 4">
    <name type="scientific">Macrosiphum euphorbiae</name>
    <name type="common">potato aphid</name>
    <dbReference type="NCBI Taxonomy" id="13131"/>
    <lineage>
        <taxon>Eukaryota</taxon>
        <taxon>Metazoa</taxon>
        <taxon>Ecdysozoa</taxon>
        <taxon>Arthropoda</taxon>
        <taxon>Hexapoda</taxon>
        <taxon>Insecta</taxon>
        <taxon>Pterygota</taxon>
        <taxon>Neoptera</taxon>
        <taxon>Paraneoptera</taxon>
        <taxon>Hemiptera</taxon>
        <taxon>Sternorrhyncha</taxon>
        <taxon>Aphidomorpha</taxon>
        <taxon>Aphidoidea</taxon>
        <taxon>Aphididae</taxon>
        <taxon>Macrosiphini</taxon>
        <taxon>Macrosiphum</taxon>
    </lineage>
</organism>
<dbReference type="Pfam" id="PF14214">
    <property type="entry name" value="Helitron_like_N"/>
    <property type="match status" value="1"/>
</dbReference>
<gene>
    <name evidence="3" type="ORF">MEUPH1_LOCUS8563</name>
</gene>
<protein>
    <recommendedName>
        <fullName evidence="2">Helitron helicase-like domain-containing protein</fullName>
    </recommendedName>
</protein>
<feature type="domain" description="Helitron helicase-like" evidence="2">
    <location>
        <begin position="342"/>
        <end position="522"/>
    </location>
</feature>
<proteinExistence type="predicted"/>
<dbReference type="Proteomes" id="UP001160148">
    <property type="component" value="Unassembled WGS sequence"/>
</dbReference>
<dbReference type="EMBL" id="CARXXK010000001">
    <property type="protein sequence ID" value="CAI6352303.1"/>
    <property type="molecule type" value="Genomic_DNA"/>
</dbReference>
<keyword evidence="4" id="KW-1185">Reference proteome</keyword>
<evidence type="ECO:0000256" key="1">
    <source>
        <dbReference type="SAM" id="MobiDB-lite"/>
    </source>
</evidence>
<feature type="region of interest" description="Disordered" evidence="1">
    <location>
        <begin position="1"/>
        <end position="22"/>
    </location>
</feature>
<dbReference type="InterPro" id="IPR025476">
    <property type="entry name" value="Helitron_helicase-like"/>
</dbReference>
<dbReference type="AlphaFoldDB" id="A0AAV0W9F2"/>
<evidence type="ECO:0000259" key="2">
    <source>
        <dbReference type="Pfam" id="PF14214"/>
    </source>
</evidence>
<comment type="caution">
    <text evidence="3">The sequence shown here is derived from an EMBL/GenBank/DDBJ whole genome shotgun (WGS) entry which is preliminary data.</text>
</comment>